<evidence type="ECO:0000313" key="2">
    <source>
        <dbReference type="EMBL" id="MXN18681.1"/>
    </source>
</evidence>
<dbReference type="SUPFAM" id="SSF54593">
    <property type="entry name" value="Glyoxalase/Bleomycin resistance protein/Dihydroxybiphenyl dioxygenase"/>
    <property type="match status" value="1"/>
</dbReference>
<organism evidence="2 3">
    <name type="scientific">Pseudooceanicola albus</name>
    <dbReference type="NCBI Taxonomy" id="2692189"/>
    <lineage>
        <taxon>Bacteria</taxon>
        <taxon>Pseudomonadati</taxon>
        <taxon>Pseudomonadota</taxon>
        <taxon>Alphaproteobacteria</taxon>
        <taxon>Rhodobacterales</taxon>
        <taxon>Paracoccaceae</taxon>
        <taxon>Pseudooceanicola</taxon>
    </lineage>
</organism>
<gene>
    <name evidence="2" type="ORF">GR170_12600</name>
</gene>
<accession>A0A6L7G3U3</accession>
<evidence type="ECO:0000313" key="3">
    <source>
        <dbReference type="Proteomes" id="UP000477911"/>
    </source>
</evidence>
<name>A0A6L7G3U3_9RHOB</name>
<evidence type="ECO:0000259" key="1">
    <source>
        <dbReference type="PROSITE" id="PS51819"/>
    </source>
</evidence>
<dbReference type="InterPro" id="IPR004360">
    <property type="entry name" value="Glyas_Fos-R_dOase_dom"/>
</dbReference>
<dbReference type="Gene3D" id="3.10.180.10">
    <property type="entry name" value="2,3-Dihydroxybiphenyl 1,2-Dioxygenase, domain 1"/>
    <property type="match status" value="1"/>
</dbReference>
<reference evidence="2 3" key="1">
    <citation type="submission" date="2019-12" db="EMBL/GenBank/DDBJ databases">
        <authorList>
            <person name="Li M."/>
        </authorList>
    </citation>
    <scope>NUCLEOTIDE SEQUENCE [LARGE SCALE GENOMIC DNA]</scope>
    <source>
        <strain evidence="2 3">GBMRC 2024</strain>
    </source>
</reference>
<feature type="domain" description="VOC" evidence="1">
    <location>
        <begin position="10"/>
        <end position="139"/>
    </location>
</feature>
<dbReference type="EMBL" id="WUMU01000014">
    <property type="protein sequence ID" value="MXN18681.1"/>
    <property type="molecule type" value="Genomic_DNA"/>
</dbReference>
<proteinExistence type="predicted"/>
<dbReference type="RefSeq" id="WP_160894812.1">
    <property type="nucleotide sequence ID" value="NZ_WUMU01000014.1"/>
</dbReference>
<dbReference type="AlphaFoldDB" id="A0A6L7G3U3"/>
<comment type="caution">
    <text evidence="2">The sequence shown here is derived from an EMBL/GenBank/DDBJ whole genome shotgun (WGS) entry which is preliminary data.</text>
</comment>
<keyword evidence="3" id="KW-1185">Reference proteome</keyword>
<dbReference type="Proteomes" id="UP000477911">
    <property type="component" value="Unassembled WGS sequence"/>
</dbReference>
<sequence length="146" mass="15958">MTDRPFRPRALGEIALRCRDFPAMLRFYGQVLGLPRLSGSARGTPGEGIAFFALGESHGGHVAVLALFAAPPDTDPPATGAGSSLHHLALSLPWEEQPRAEAWLREAGHEARWQAFPWAGWRGLFTRDPDGNTVELVAADPDWHVR</sequence>
<protein>
    <submittedName>
        <fullName evidence="2">VOC family protein</fullName>
    </submittedName>
</protein>
<dbReference type="InterPro" id="IPR029068">
    <property type="entry name" value="Glyas_Bleomycin-R_OHBP_Dase"/>
</dbReference>
<dbReference type="PROSITE" id="PS51819">
    <property type="entry name" value="VOC"/>
    <property type="match status" value="1"/>
</dbReference>
<dbReference type="Pfam" id="PF00903">
    <property type="entry name" value="Glyoxalase"/>
    <property type="match status" value="1"/>
</dbReference>
<dbReference type="InterPro" id="IPR037523">
    <property type="entry name" value="VOC_core"/>
</dbReference>